<keyword evidence="6" id="KW-1185">Reference proteome</keyword>
<dbReference type="Pfam" id="PF10370">
    <property type="entry name" value="Rv2993c-like_N"/>
    <property type="match status" value="1"/>
</dbReference>
<organism evidence="5 6">
    <name type="scientific">Demequina muriae</name>
    <dbReference type="NCBI Taxonomy" id="3051664"/>
    <lineage>
        <taxon>Bacteria</taxon>
        <taxon>Bacillati</taxon>
        <taxon>Actinomycetota</taxon>
        <taxon>Actinomycetes</taxon>
        <taxon>Micrococcales</taxon>
        <taxon>Demequinaceae</taxon>
        <taxon>Demequina</taxon>
    </lineage>
</organism>
<evidence type="ECO:0000256" key="1">
    <source>
        <dbReference type="ARBA" id="ARBA00010211"/>
    </source>
</evidence>
<dbReference type="RefSeq" id="WP_301142872.1">
    <property type="nucleotide sequence ID" value="NZ_JAUHQA010000001.1"/>
</dbReference>
<comment type="similarity">
    <text evidence="1">Belongs to the FAH family.</text>
</comment>
<evidence type="ECO:0000256" key="2">
    <source>
        <dbReference type="ARBA" id="ARBA00022723"/>
    </source>
</evidence>
<dbReference type="InterPro" id="IPR018833">
    <property type="entry name" value="Rv2993c-like_N"/>
</dbReference>
<evidence type="ECO:0000259" key="3">
    <source>
        <dbReference type="Pfam" id="PF01557"/>
    </source>
</evidence>
<dbReference type="Gene3D" id="2.30.30.370">
    <property type="entry name" value="FAH"/>
    <property type="match status" value="1"/>
</dbReference>
<gene>
    <name evidence="5" type="ORF">QQX02_10180</name>
</gene>
<proteinExistence type="inferred from homology"/>
<dbReference type="InterPro" id="IPR036663">
    <property type="entry name" value="Fumarylacetoacetase_C_sf"/>
</dbReference>
<name>A0ABT8GIN3_9MICO</name>
<feature type="domain" description="Rv2993c-like N-terminal" evidence="4">
    <location>
        <begin position="1"/>
        <end position="56"/>
    </location>
</feature>
<sequence length="261" mass="28415">MRIARFTTGGEPRYAVVDGEPGHEELVVLTGDPMYTPGEVTNERIPLTDDVRLLAPVIPRSKAICLGKNYEAHAKEIPHRGPASEVPILFLKPNTAVIGPDDPIVLPHYSDDIQLEAELAVVIGRVCKDVTAERAEDFIYGYTCANDVTARDLQRAEDQWFRAKAFDTSLPLGPWIETELATDGAEITSRINGEVVQSGNTRDMIRNVAQAVAMASEVTTLLPGDVILTGTPSGVTKLSHADIVEIEIEGLGVLRNPVIRR</sequence>
<dbReference type="Pfam" id="PF01557">
    <property type="entry name" value="FAA_hydrolase"/>
    <property type="match status" value="1"/>
</dbReference>
<dbReference type="PANTHER" id="PTHR42796:SF4">
    <property type="entry name" value="FUMARYLACETOACETATE HYDROLASE DOMAIN-CONTAINING PROTEIN 2A"/>
    <property type="match status" value="1"/>
</dbReference>
<dbReference type="SUPFAM" id="SSF56529">
    <property type="entry name" value="FAH"/>
    <property type="match status" value="1"/>
</dbReference>
<keyword evidence="2" id="KW-0479">Metal-binding</keyword>
<feature type="domain" description="Fumarylacetoacetase-like C-terminal" evidence="3">
    <location>
        <begin position="62"/>
        <end position="258"/>
    </location>
</feature>
<accession>A0ABT8GIN3</accession>
<keyword evidence="5" id="KW-0378">Hydrolase</keyword>
<dbReference type="Gene3D" id="3.90.850.10">
    <property type="entry name" value="Fumarylacetoacetase-like, C-terminal domain"/>
    <property type="match status" value="1"/>
</dbReference>
<dbReference type="GO" id="GO:0016787">
    <property type="term" value="F:hydrolase activity"/>
    <property type="evidence" value="ECO:0007669"/>
    <property type="project" value="UniProtKB-KW"/>
</dbReference>
<dbReference type="EMBL" id="JAUHQA010000001">
    <property type="protein sequence ID" value="MDN4481292.1"/>
    <property type="molecule type" value="Genomic_DNA"/>
</dbReference>
<reference evidence="5" key="1">
    <citation type="submission" date="2023-06" db="EMBL/GenBank/DDBJ databases">
        <title>Egi l300058.</title>
        <authorList>
            <person name="Gao L."/>
            <person name="Fang B.-Z."/>
            <person name="Li W.-J."/>
        </authorList>
    </citation>
    <scope>NUCLEOTIDE SEQUENCE</scope>
    <source>
        <strain evidence="5">EGI L300058</strain>
    </source>
</reference>
<evidence type="ECO:0000259" key="4">
    <source>
        <dbReference type="Pfam" id="PF10370"/>
    </source>
</evidence>
<dbReference type="InterPro" id="IPR011234">
    <property type="entry name" value="Fumarylacetoacetase-like_C"/>
</dbReference>
<dbReference type="InterPro" id="IPR051121">
    <property type="entry name" value="FAH"/>
</dbReference>
<comment type="caution">
    <text evidence="5">The sequence shown here is derived from an EMBL/GenBank/DDBJ whole genome shotgun (WGS) entry which is preliminary data.</text>
</comment>
<dbReference type="Proteomes" id="UP001172708">
    <property type="component" value="Unassembled WGS sequence"/>
</dbReference>
<evidence type="ECO:0000313" key="6">
    <source>
        <dbReference type="Proteomes" id="UP001172708"/>
    </source>
</evidence>
<dbReference type="PANTHER" id="PTHR42796">
    <property type="entry name" value="FUMARYLACETOACETATE HYDROLASE DOMAIN-CONTAINING PROTEIN 2A-RELATED"/>
    <property type="match status" value="1"/>
</dbReference>
<protein>
    <submittedName>
        <fullName evidence="5">Fumarylacetoacetate hydrolase family protein</fullName>
    </submittedName>
</protein>
<evidence type="ECO:0000313" key="5">
    <source>
        <dbReference type="EMBL" id="MDN4481292.1"/>
    </source>
</evidence>